<dbReference type="Gene3D" id="3.60.15.10">
    <property type="entry name" value="Ribonuclease Z/Hydroxyacylglutathione hydrolase-like"/>
    <property type="match status" value="1"/>
</dbReference>
<dbReference type="AlphaFoldDB" id="G9AJI6"/>
<dbReference type="PANTHER" id="PTHR42951">
    <property type="entry name" value="METALLO-BETA-LACTAMASE DOMAIN-CONTAINING"/>
    <property type="match status" value="1"/>
</dbReference>
<dbReference type="KEGG" id="sfh:SFHH103_06760"/>
<gene>
    <name evidence="3" type="ordered locus">SFHH103_06760</name>
</gene>
<comment type="similarity">
    <text evidence="1">Belongs to the metallo-beta-lactamase superfamily. Class-B beta-lactamase family.</text>
</comment>
<protein>
    <recommendedName>
        <fullName evidence="2">Metallo-beta-lactamase domain-containing protein</fullName>
    </recommendedName>
</protein>
<dbReference type="GO" id="GO:0017001">
    <property type="term" value="P:antibiotic catabolic process"/>
    <property type="evidence" value="ECO:0007669"/>
    <property type="project" value="UniProtKB-ARBA"/>
</dbReference>
<evidence type="ECO:0000256" key="1">
    <source>
        <dbReference type="ARBA" id="ARBA00005250"/>
    </source>
</evidence>
<dbReference type="EMBL" id="HE616899">
    <property type="protein sequence ID" value="CCF01218.1"/>
    <property type="molecule type" value="Genomic_DNA"/>
</dbReference>
<dbReference type="InterPro" id="IPR036866">
    <property type="entry name" value="RibonucZ/Hydroxyglut_hydro"/>
</dbReference>
<dbReference type="InterPro" id="IPR050855">
    <property type="entry name" value="NDM-1-like"/>
</dbReference>
<dbReference type="SUPFAM" id="SSF56281">
    <property type="entry name" value="Metallo-hydrolase/oxidoreductase"/>
    <property type="match status" value="1"/>
</dbReference>
<evidence type="ECO:0000259" key="2">
    <source>
        <dbReference type="SMART" id="SM00849"/>
    </source>
</evidence>
<reference evidence="3 4" key="1">
    <citation type="journal article" date="2012" name="J. Bacteriol.">
        <title>Genome sequence of the soybean symbiont Sinorhizobium fredii HH103.</title>
        <authorList>
            <person name="Weidner S."/>
            <person name="Becker A."/>
            <person name="Bonilla I."/>
            <person name="Jaenicke S."/>
            <person name="Lloret J."/>
            <person name="Margaret I."/>
            <person name="Puhler A."/>
            <person name="Ruiz-Sainz J.E."/>
            <person name="Schneiker-Bekel S."/>
            <person name="Szczepanowski R."/>
            <person name="Vinardell J.M."/>
            <person name="Zehner S."/>
            <person name="Gottfert M."/>
        </authorList>
    </citation>
    <scope>NUCLEOTIDE SEQUENCE [LARGE SCALE GENOMIC DNA]</scope>
    <source>
        <strain evidence="3 4">HH103</strain>
        <plasmid evidence="4">pSfHH103e</plasmid>
    </source>
</reference>
<evidence type="ECO:0000313" key="3">
    <source>
        <dbReference type="EMBL" id="CCF01218.1"/>
    </source>
</evidence>
<name>G9AJI6_SINF1</name>
<dbReference type="Proteomes" id="UP000007735">
    <property type="component" value="Plasmid pSfHH103e"/>
</dbReference>
<dbReference type="Pfam" id="PF00753">
    <property type="entry name" value="Lactamase_B"/>
    <property type="match status" value="1"/>
</dbReference>
<organism evidence="3 4">
    <name type="scientific">Sinorhizobium fredii (strain HH103)</name>
    <dbReference type="NCBI Taxonomy" id="1117943"/>
    <lineage>
        <taxon>Bacteria</taxon>
        <taxon>Pseudomonadati</taxon>
        <taxon>Pseudomonadota</taxon>
        <taxon>Alphaproteobacteria</taxon>
        <taxon>Hyphomicrobiales</taxon>
        <taxon>Rhizobiaceae</taxon>
        <taxon>Sinorhizobium/Ensifer group</taxon>
        <taxon>Sinorhizobium</taxon>
    </lineage>
</organism>
<dbReference type="HOGENOM" id="CLU_071324_0_0_5"/>
<dbReference type="SMART" id="SM00849">
    <property type="entry name" value="Lactamase_B"/>
    <property type="match status" value="1"/>
</dbReference>
<geneLocation type="plasmid" evidence="3 4">
    <name>pSfHH103e</name>
</geneLocation>
<dbReference type="PATRIC" id="fig|380.5.peg.6302"/>
<dbReference type="InterPro" id="IPR001279">
    <property type="entry name" value="Metallo-B-lactamas"/>
</dbReference>
<feature type="domain" description="Metallo-beta-lactamase" evidence="2">
    <location>
        <begin position="50"/>
        <end position="223"/>
    </location>
</feature>
<keyword evidence="3" id="KW-0614">Plasmid</keyword>
<dbReference type="PANTHER" id="PTHR42951:SF4">
    <property type="entry name" value="ACYL-COENZYME A THIOESTERASE MBLAC2"/>
    <property type="match status" value="1"/>
</dbReference>
<evidence type="ECO:0000313" key="4">
    <source>
        <dbReference type="Proteomes" id="UP000007735"/>
    </source>
</evidence>
<proteinExistence type="inferred from homology"/>
<accession>G9AJI6</accession>
<sequence length="297" mass="32585">MRAPMTDMTATLRILEPHPGVFAYYDGRIEGRRLYDPGPNWLDDGAYGLGIASYAIVDAGEALVYDTHISLAHAQAVRRHIEGLGAKSLRVVLSHWHDDHIAGNAVFADCEIIALKLTADALDAHREQLATSTPPISPLVMPNRLFETRLDLQVGGRRVELHHFDIHSADGNVLWLPDDGILLAGDTLEDTVTYISEAQNTATHIRELTRLATWPIESILPNHGDADRIATGGYEASLIDANRHYLKRLMDEVRQGQAAAIAPLKEFIAPELATGAVSFFEPCEAVHRKNIAALTAI</sequence>